<gene>
    <name evidence="1" type="ORF">MPNT_90026</name>
</gene>
<accession>A0A8J2FPV5</accession>
<name>A0A8J2FPV5_9BACT</name>
<comment type="caution">
    <text evidence="1">The sequence shown here is derived from an EMBL/GenBank/DDBJ whole genome shotgun (WGS) entry which is preliminary data.</text>
</comment>
<protein>
    <submittedName>
        <fullName evidence="1">Uncharacterized protein</fullName>
    </submittedName>
</protein>
<dbReference type="AlphaFoldDB" id="A0A8J2FPV5"/>
<proteinExistence type="predicted"/>
<evidence type="ECO:0000313" key="1">
    <source>
        <dbReference type="EMBL" id="CAF0705255.1"/>
    </source>
</evidence>
<dbReference type="Proteomes" id="UP000663859">
    <property type="component" value="Unassembled WGS sequence"/>
</dbReference>
<evidence type="ECO:0000313" key="2">
    <source>
        <dbReference type="Proteomes" id="UP000663859"/>
    </source>
</evidence>
<organism evidence="1 2">
    <name type="scientific">Candidatus Methylacidithermus pantelleriae</name>
    <dbReference type="NCBI Taxonomy" id="2744239"/>
    <lineage>
        <taxon>Bacteria</taxon>
        <taxon>Pseudomonadati</taxon>
        <taxon>Verrucomicrobiota</taxon>
        <taxon>Methylacidiphilae</taxon>
        <taxon>Methylacidiphilales</taxon>
        <taxon>Methylacidiphilaceae</taxon>
        <taxon>Candidatus Methylacidithermus</taxon>
    </lineage>
</organism>
<dbReference type="EMBL" id="CAJNOB010000071">
    <property type="protein sequence ID" value="CAF0705255.1"/>
    <property type="molecule type" value="Genomic_DNA"/>
</dbReference>
<keyword evidence="2" id="KW-1185">Reference proteome</keyword>
<reference evidence="1" key="1">
    <citation type="submission" date="2021-02" db="EMBL/GenBank/DDBJ databases">
        <authorList>
            <person name="Cremers G."/>
            <person name="Picone N."/>
        </authorList>
    </citation>
    <scope>NUCLEOTIDE SEQUENCE</scope>
    <source>
        <strain evidence="1">PQ17</strain>
    </source>
</reference>
<sequence>MGKAPVSPNRCLGYGLMEAGWKGVSIAGVARRGNGAGFLWWVEGEAFRPRAKLLFTCLAFLFSPPVRKYNLWFLLPKPRA</sequence>